<accession>A0AAD1R9L7</accession>
<dbReference type="PROSITE" id="PS50222">
    <property type="entry name" value="EF_HAND_2"/>
    <property type="match status" value="1"/>
</dbReference>
<keyword evidence="1" id="KW-0479">Metal-binding</keyword>
<dbReference type="PANTHER" id="PTHR23104:SF15">
    <property type="entry name" value="CELL GROWTH REGULATOR WITH EF HAND DOMAIN PROTEIN 1"/>
    <property type="match status" value="1"/>
</dbReference>
<dbReference type="InterPro" id="IPR018247">
    <property type="entry name" value="EF_Hand_1_Ca_BS"/>
</dbReference>
<dbReference type="InterPro" id="IPR011992">
    <property type="entry name" value="EF-hand-dom_pair"/>
</dbReference>
<sequence>MILELFIVDQIIKIHLVVIVFSSMAFSKFLLSLLLCQVMTAPRTAQDDRSKQDDPKIQNPFSSGAEQLRFLQGYLEHADPLERNAFSFKREKAILHLFLLHDFDKSGQLDGLELMQLMNGTLSQRMQEQPPPINIIRLVDEVLDKQDLNRDGLLSAPELLMAPVNVTEPITEEDQSTDTFHVAIPLPQAAQTEDNPQHLETATIDREKEVDHIQMTVVDGEAHESNNTVIIDEPEDSDRKSFDDPEVGDIKELTEETMQENVELEEQEVLEALVLGDEM</sequence>
<name>A0AAD1R9L7_PELCU</name>
<evidence type="ECO:0000313" key="8">
    <source>
        <dbReference type="Proteomes" id="UP001295444"/>
    </source>
</evidence>
<feature type="region of interest" description="Disordered" evidence="5">
    <location>
        <begin position="223"/>
        <end position="245"/>
    </location>
</feature>
<protein>
    <submittedName>
        <fullName evidence="7">Cell growth regulator with EF hand domain 1</fullName>
    </submittedName>
</protein>
<keyword evidence="3" id="KW-0677">Repeat</keyword>
<proteinExistence type="predicted"/>
<dbReference type="InterPro" id="IPR002048">
    <property type="entry name" value="EF_hand_dom"/>
</dbReference>
<gene>
    <name evidence="7" type="ORF">PECUL_23A059253</name>
</gene>
<keyword evidence="2" id="KW-0732">Signal</keyword>
<dbReference type="Proteomes" id="UP001295444">
    <property type="component" value="Chromosome 02"/>
</dbReference>
<keyword evidence="4" id="KW-0106">Calcium</keyword>
<dbReference type="EMBL" id="OW240913">
    <property type="protein sequence ID" value="CAH2245200.1"/>
    <property type="molecule type" value="Genomic_DNA"/>
</dbReference>
<dbReference type="GO" id="GO:0005509">
    <property type="term" value="F:calcium ion binding"/>
    <property type="evidence" value="ECO:0007669"/>
    <property type="project" value="InterPro"/>
</dbReference>
<keyword evidence="8" id="KW-1185">Reference proteome</keyword>
<reference evidence="7" key="1">
    <citation type="submission" date="2022-03" db="EMBL/GenBank/DDBJ databases">
        <authorList>
            <person name="Alioto T."/>
            <person name="Alioto T."/>
            <person name="Gomez Garrido J."/>
        </authorList>
    </citation>
    <scope>NUCLEOTIDE SEQUENCE</scope>
</reference>
<evidence type="ECO:0000256" key="1">
    <source>
        <dbReference type="ARBA" id="ARBA00022723"/>
    </source>
</evidence>
<dbReference type="InterPro" id="IPR052110">
    <property type="entry name" value="MCFD2-like"/>
</dbReference>
<dbReference type="Gene3D" id="1.10.238.10">
    <property type="entry name" value="EF-hand"/>
    <property type="match status" value="1"/>
</dbReference>
<evidence type="ECO:0000256" key="3">
    <source>
        <dbReference type="ARBA" id="ARBA00022737"/>
    </source>
</evidence>
<dbReference type="PROSITE" id="PS00018">
    <property type="entry name" value="EF_HAND_1"/>
    <property type="match status" value="2"/>
</dbReference>
<feature type="domain" description="EF-hand" evidence="6">
    <location>
        <begin position="89"/>
        <end position="124"/>
    </location>
</feature>
<evidence type="ECO:0000313" key="7">
    <source>
        <dbReference type="EMBL" id="CAH2245200.1"/>
    </source>
</evidence>
<organism evidence="7 8">
    <name type="scientific">Pelobates cultripes</name>
    <name type="common">Western spadefoot toad</name>
    <dbReference type="NCBI Taxonomy" id="61616"/>
    <lineage>
        <taxon>Eukaryota</taxon>
        <taxon>Metazoa</taxon>
        <taxon>Chordata</taxon>
        <taxon>Craniata</taxon>
        <taxon>Vertebrata</taxon>
        <taxon>Euteleostomi</taxon>
        <taxon>Amphibia</taxon>
        <taxon>Batrachia</taxon>
        <taxon>Anura</taxon>
        <taxon>Pelobatoidea</taxon>
        <taxon>Pelobatidae</taxon>
        <taxon>Pelobates</taxon>
    </lineage>
</organism>
<evidence type="ECO:0000256" key="2">
    <source>
        <dbReference type="ARBA" id="ARBA00022729"/>
    </source>
</evidence>
<evidence type="ECO:0000259" key="6">
    <source>
        <dbReference type="PROSITE" id="PS50222"/>
    </source>
</evidence>
<evidence type="ECO:0000256" key="4">
    <source>
        <dbReference type="ARBA" id="ARBA00022837"/>
    </source>
</evidence>
<dbReference type="PANTHER" id="PTHR23104">
    <property type="entry name" value="MULTIPLE COAGULATION FACTOR DEFICIENCY PROTEIN 2 NEURAL STEM CELL DERIVED NEURONAL SURVIVAL PROTEIN"/>
    <property type="match status" value="1"/>
</dbReference>
<evidence type="ECO:0000256" key="5">
    <source>
        <dbReference type="SAM" id="MobiDB-lite"/>
    </source>
</evidence>
<dbReference type="AlphaFoldDB" id="A0AAD1R9L7"/>
<dbReference type="SUPFAM" id="SSF47473">
    <property type="entry name" value="EF-hand"/>
    <property type="match status" value="1"/>
</dbReference>